<dbReference type="Proteomes" id="UP000729701">
    <property type="component" value="Unassembled WGS sequence"/>
</dbReference>
<name>A0A951QN23_9CYAN</name>
<evidence type="ECO:0000313" key="1">
    <source>
        <dbReference type="EMBL" id="MBW4668018.1"/>
    </source>
</evidence>
<protein>
    <submittedName>
        <fullName evidence="1">Uncharacterized protein</fullName>
    </submittedName>
</protein>
<proteinExistence type="predicted"/>
<comment type="caution">
    <text evidence="1">The sequence shown here is derived from an EMBL/GenBank/DDBJ whole genome shotgun (WGS) entry which is preliminary data.</text>
</comment>
<gene>
    <name evidence="1" type="ORF">KME60_11470</name>
</gene>
<reference evidence="1" key="2">
    <citation type="journal article" date="2022" name="Microbiol. Resour. Announc.">
        <title>Metagenome Sequencing to Explore Phylogenomics of Terrestrial Cyanobacteria.</title>
        <authorList>
            <person name="Ward R.D."/>
            <person name="Stajich J.E."/>
            <person name="Johansen J.R."/>
            <person name="Huntemann M."/>
            <person name="Clum A."/>
            <person name="Foster B."/>
            <person name="Foster B."/>
            <person name="Roux S."/>
            <person name="Palaniappan K."/>
            <person name="Varghese N."/>
            <person name="Mukherjee S."/>
            <person name="Reddy T.B.K."/>
            <person name="Daum C."/>
            <person name="Copeland A."/>
            <person name="Chen I.A."/>
            <person name="Ivanova N.N."/>
            <person name="Kyrpides N.C."/>
            <person name="Shapiro N."/>
            <person name="Eloe-Fadrosh E.A."/>
            <person name="Pietrasiak N."/>
        </authorList>
    </citation>
    <scope>NUCLEOTIDE SEQUENCE</scope>
    <source>
        <strain evidence="1">GSE-NOS-MK-12-04C</strain>
    </source>
</reference>
<dbReference type="AlphaFoldDB" id="A0A951QN23"/>
<evidence type="ECO:0000313" key="2">
    <source>
        <dbReference type="Proteomes" id="UP000729701"/>
    </source>
</evidence>
<accession>A0A951QN23</accession>
<reference evidence="1" key="1">
    <citation type="submission" date="2021-05" db="EMBL/GenBank/DDBJ databases">
        <authorList>
            <person name="Pietrasiak N."/>
            <person name="Ward R."/>
            <person name="Stajich J.E."/>
            <person name="Kurbessoian T."/>
        </authorList>
    </citation>
    <scope>NUCLEOTIDE SEQUENCE</scope>
    <source>
        <strain evidence="1">GSE-NOS-MK-12-04C</strain>
    </source>
</reference>
<organism evidence="1 2">
    <name type="scientific">Cyanomargarita calcarea GSE-NOS-MK-12-04C</name>
    <dbReference type="NCBI Taxonomy" id="2839659"/>
    <lineage>
        <taxon>Bacteria</taxon>
        <taxon>Bacillati</taxon>
        <taxon>Cyanobacteriota</taxon>
        <taxon>Cyanophyceae</taxon>
        <taxon>Nostocales</taxon>
        <taxon>Cyanomargaritaceae</taxon>
        <taxon>Cyanomargarita</taxon>
    </lineage>
</organism>
<sequence length="50" mass="5627">MTHFYNIIAIALIRNRLIAKVFIARTTPQYCSDKDDCRLGGGFAKPNKAL</sequence>
<dbReference type="EMBL" id="JAHHGZ010000010">
    <property type="protein sequence ID" value="MBW4668018.1"/>
    <property type="molecule type" value="Genomic_DNA"/>
</dbReference>